<evidence type="ECO:0000256" key="12">
    <source>
        <dbReference type="SAM" id="MobiDB-lite"/>
    </source>
</evidence>
<dbReference type="CDD" id="cd22254">
    <property type="entry name" value="CSB_WHD"/>
    <property type="match status" value="1"/>
</dbReference>
<comment type="caution">
    <text evidence="16">The sequence shown here is derived from an EMBL/GenBank/DDBJ whole genome shotgun (WGS) entry which is preliminary data.</text>
</comment>
<feature type="region of interest" description="Disordered" evidence="12">
    <location>
        <begin position="1036"/>
        <end position="1101"/>
    </location>
</feature>
<keyword evidence="6" id="KW-0347">Helicase</keyword>
<keyword evidence="11" id="KW-0175">Coiled coil</keyword>
<keyword evidence="13" id="KW-0472">Membrane</keyword>
<feature type="region of interest" description="Disordered" evidence="12">
    <location>
        <begin position="223"/>
        <end position="325"/>
    </location>
</feature>
<evidence type="ECO:0000256" key="1">
    <source>
        <dbReference type="ARBA" id="ARBA00004123"/>
    </source>
</evidence>
<dbReference type="GO" id="GO:0016787">
    <property type="term" value="F:hydrolase activity"/>
    <property type="evidence" value="ECO:0007669"/>
    <property type="project" value="UniProtKB-KW"/>
</dbReference>
<keyword evidence="4" id="KW-0227">DNA damage</keyword>
<evidence type="ECO:0000256" key="8">
    <source>
        <dbReference type="ARBA" id="ARBA00023125"/>
    </source>
</evidence>
<keyword evidence="7" id="KW-0067">ATP-binding</keyword>
<dbReference type="CDD" id="cd21397">
    <property type="entry name" value="cc_ERCC-6_N"/>
    <property type="match status" value="1"/>
</dbReference>
<dbReference type="GO" id="GO:0005634">
    <property type="term" value="C:nucleus"/>
    <property type="evidence" value="ECO:0007669"/>
    <property type="project" value="TreeGrafter"/>
</dbReference>
<dbReference type="InterPro" id="IPR014001">
    <property type="entry name" value="Helicase_ATP-bd"/>
</dbReference>
<evidence type="ECO:0000256" key="4">
    <source>
        <dbReference type="ARBA" id="ARBA00022763"/>
    </source>
</evidence>
<feature type="transmembrane region" description="Helical" evidence="13">
    <location>
        <begin position="39"/>
        <end position="57"/>
    </location>
</feature>
<dbReference type="InterPro" id="IPR027417">
    <property type="entry name" value="P-loop_NTPase"/>
</dbReference>
<dbReference type="CDD" id="cd18793">
    <property type="entry name" value="SF2_C_SNF"/>
    <property type="match status" value="1"/>
</dbReference>
<evidence type="ECO:0000256" key="7">
    <source>
        <dbReference type="ARBA" id="ARBA00022840"/>
    </source>
</evidence>
<keyword evidence="5" id="KW-0378">Hydrolase</keyword>
<evidence type="ECO:0000256" key="11">
    <source>
        <dbReference type="SAM" id="Coils"/>
    </source>
</evidence>
<keyword evidence="13" id="KW-0812">Transmembrane</keyword>
<keyword evidence="9" id="KW-0234">DNA repair</keyword>
<organism evidence="16 17">
    <name type="scientific">Penicillium thymicola</name>
    <dbReference type="NCBI Taxonomy" id="293382"/>
    <lineage>
        <taxon>Eukaryota</taxon>
        <taxon>Fungi</taxon>
        <taxon>Dikarya</taxon>
        <taxon>Ascomycota</taxon>
        <taxon>Pezizomycotina</taxon>
        <taxon>Eurotiomycetes</taxon>
        <taxon>Eurotiomycetidae</taxon>
        <taxon>Eurotiales</taxon>
        <taxon>Aspergillaceae</taxon>
        <taxon>Penicillium</taxon>
    </lineage>
</organism>
<dbReference type="AlphaFoldDB" id="A0AAI9TJ55"/>
<evidence type="ECO:0000256" key="13">
    <source>
        <dbReference type="SAM" id="Phobius"/>
    </source>
</evidence>
<dbReference type="CDD" id="cd18000">
    <property type="entry name" value="DEXHc_ERCC6"/>
    <property type="match status" value="1"/>
</dbReference>
<keyword evidence="3" id="KW-0547">Nucleotide-binding</keyword>
<evidence type="ECO:0000256" key="10">
    <source>
        <dbReference type="ARBA" id="ARBA00023242"/>
    </source>
</evidence>
<dbReference type="PANTHER" id="PTHR45629">
    <property type="entry name" value="SNF2/RAD54 FAMILY MEMBER"/>
    <property type="match status" value="1"/>
</dbReference>
<evidence type="ECO:0000313" key="17">
    <source>
        <dbReference type="Proteomes" id="UP001227192"/>
    </source>
</evidence>
<feature type="compositionally biased region" description="Low complexity" evidence="12">
    <location>
        <begin position="1053"/>
        <end position="1068"/>
    </location>
</feature>
<sequence>MSHPFTLGAIHLDLLLSVLLSYCICCLSNHHVPASLGQSLLVSHFFSLNTIFIWITFTMSTNEEASRLRDLQADVRDQDDLERDITRQADKALADKAEENDIKRLEKALVDRERVDSQVRQAQQRLTQSVGAATRTRVENELKRLQARKADLGKDLKDIQQRIDDRRESQGNSAVAHGSGRQPNESRRDYLLRTGKITPFALMQEGSRDGPLANLHDALVDTEDQQHEAEEREQAKHQPAASHRDLARPDFDFEDSIEIKGKRRKVDRRTSPGADSSASYTASEADATSEDEEFMPDTLPEAKASRKRKQGKATTELEDLSGVDDGNETVYQSRVQEWISRRSSARQHAGSHYVEAGLDEEEEWLKPHPTEPAMELDNGLRVPGDISRFLFPYQKTGVQWLWELHQQTVGGIIGDEMGLGKTIQAISYLAALHHSKKLTKPAIVVCPATLMKQWVNEFHRWWPPFRVSILHSSGSGMINLGKESSRENALSSEMMGSHSSRHLSAGQKAAKKIIKRVTEEGHVLVTTYSGLQSYADALVDVEWGCAILDEGHKIRNPDAGITFSCKELRTPHRIILSGTPMQNSLVDLWSLFDFVFPMRLGNLVTFKNQFEIPIRQGGYASASNLQVQTAAKCAETLKDAISPYLLQRFKADVTSDLPMKSEQVIFCKLTQLQRTIYKRFLGSDDMKSIVRGKRNSLFGIDILRKISNHPDLADHTLRSSEADYGDAERSGKMKVLKGLLEVWRDTGHKTLLFTQGRLMLDIIEKFLGVLGGFNYRRMDGTTQIKERQNLVDNFNNDPDIHVFLLTTRVGGIGVNLTGADRVIIYDPDWNPSTDLQARERAWRLGQKCDVTIFRLMTKGTIEEKIYHRQIFKQFLTNKITRDPHQREGFQLSDLYDLFTLTDENDDELETTQLFKNAEVTYQADGKDAHGSKSKPAPPPKEEDDIADIHGIAKVEDFQNTAEEEKNAKTSEDRIMHGIFARSGVHSAVQHDQIVNGKRVLRADPKMIEAEARRVANEAAEELRKAEETARALPIGLPTWTGRFGMGGREDPRAGGSSARPSGAGPSSSDLLARLNPAAAAAAAGQRDSGSDSPSARMPRGKDFMPLIRDYLASQRGPTLSQSIVHHFNHYCSNPQRVAEFQESLKKVATLQHGRDRRGRWTLKPEFARNANNRGR</sequence>
<dbReference type="Pfam" id="PF25875">
    <property type="entry name" value="WHD_Rad26_CSB"/>
    <property type="match status" value="1"/>
</dbReference>
<feature type="domain" description="Helicase C-terminal" evidence="15">
    <location>
        <begin position="735"/>
        <end position="895"/>
    </location>
</feature>
<proteinExistence type="inferred from homology"/>
<comment type="subcellular location">
    <subcellularLocation>
        <location evidence="1">Nucleus</location>
    </subcellularLocation>
</comment>
<evidence type="ECO:0000313" key="16">
    <source>
        <dbReference type="EMBL" id="KAJ9488108.1"/>
    </source>
</evidence>
<evidence type="ECO:0000256" key="9">
    <source>
        <dbReference type="ARBA" id="ARBA00023204"/>
    </source>
</evidence>
<evidence type="ECO:0000256" key="3">
    <source>
        <dbReference type="ARBA" id="ARBA00022741"/>
    </source>
</evidence>
<reference evidence="16" key="2">
    <citation type="journal article" date="2016" name="Fungal Biol.">
        <title>Ochratoxin A production by Penicillium thymicola.</title>
        <authorList>
            <person name="Nguyen H.D.T."/>
            <person name="McMullin D.R."/>
            <person name="Ponomareva E."/>
            <person name="Riley R."/>
            <person name="Pomraning K.R."/>
            <person name="Baker S.E."/>
            <person name="Seifert K.A."/>
        </authorList>
    </citation>
    <scope>NUCLEOTIDE SEQUENCE</scope>
    <source>
        <strain evidence="16">DAOM 180753</strain>
    </source>
</reference>
<dbReference type="InterPro" id="IPR058951">
    <property type="entry name" value="WHD_Rad26_CSB-like"/>
</dbReference>
<dbReference type="SMART" id="SM00487">
    <property type="entry name" value="DEXDc"/>
    <property type="match status" value="1"/>
</dbReference>
<dbReference type="InterPro" id="IPR001650">
    <property type="entry name" value="Helicase_C-like"/>
</dbReference>
<dbReference type="InterPro" id="IPR059240">
    <property type="entry name" value="cc_ERCC-6_N"/>
</dbReference>
<name>A0AAI9TJ55_PENTH</name>
<dbReference type="GO" id="GO:0008094">
    <property type="term" value="F:ATP-dependent activity, acting on DNA"/>
    <property type="evidence" value="ECO:0007669"/>
    <property type="project" value="TreeGrafter"/>
</dbReference>
<evidence type="ECO:0000256" key="6">
    <source>
        <dbReference type="ARBA" id="ARBA00022806"/>
    </source>
</evidence>
<keyword evidence="17" id="KW-1185">Reference proteome</keyword>
<gene>
    <name evidence="16" type="ORF">VN97_g5197</name>
</gene>
<reference evidence="16" key="1">
    <citation type="submission" date="2015-06" db="EMBL/GenBank/DDBJ databases">
        <authorList>
            <person name="Nguyen H."/>
        </authorList>
    </citation>
    <scope>NUCLEOTIDE SEQUENCE</scope>
    <source>
        <strain evidence="16">DAOM 180753</strain>
    </source>
</reference>
<dbReference type="GO" id="GO:0006283">
    <property type="term" value="P:transcription-coupled nucleotide-excision repair"/>
    <property type="evidence" value="ECO:0007669"/>
    <property type="project" value="TreeGrafter"/>
</dbReference>
<comment type="similarity">
    <text evidence="2">Belongs to the SNF2/RAD54 helicase family.</text>
</comment>
<feature type="coiled-coil region" evidence="11">
    <location>
        <begin position="105"/>
        <end position="162"/>
    </location>
</feature>
<dbReference type="InterPro" id="IPR000330">
    <property type="entry name" value="SNF2_N"/>
</dbReference>
<dbReference type="Pfam" id="PF00271">
    <property type="entry name" value="Helicase_C"/>
    <property type="match status" value="1"/>
</dbReference>
<accession>A0AAI9TJ55</accession>
<keyword evidence="13" id="KW-1133">Transmembrane helix</keyword>
<dbReference type="PROSITE" id="PS51194">
    <property type="entry name" value="HELICASE_CTER"/>
    <property type="match status" value="1"/>
</dbReference>
<feature type="domain" description="Helicase ATP-binding" evidence="14">
    <location>
        <begin position="402"/>
        <end position="598"/>
    </location>
</feature>
<dbReference type="InterPro" id="IPR049730">
    <property type="entry name" value="SNF2/RAD54-like_C"/>
</dbReference>
<dbReference type="Pfam" id="PF00176">
    <property type="entry name" value="SNF2-rel_dom"/>
    <property type="match status" value="1"/>
</dbReference>
<evidence type="ECO:0000256" key="5">
    <source>
        <dbReference type="ARBA" id="ARBA00022801"/>
    </source>
</evidence>
<dbReference type="EMBL" id="LACB01000130">
    <property type="protein sequence ID" value="KAJ9488108.1"/>
    <property type="molecule type" value="Genomic_DNA"/>
</dbReference>
<dbReference type="FunFam" id="3.40.50.10810:FF:000039">
    <property type="entry name" value="DNA repair protein Rhp26/Rad26"/>
    <property type="match status" value="1"/>
</dbReference>
<keyword evidence="8" id="KW-0238">DNA-binding</keyword>
<feature type="region of interest" description="Disordered" evidence="12">
    <location>
        <begin position="922"/>
        <end position="943"/>
    </location>
</feature>
<feature type="compositionally biased region" description="Basic and acidic residues" evidence="12">
    <location>
        <begin position="224"/>
        <end position="251"/>
    </location>
</feature>
<dbReference type="Gene3D" id="3.40.50.300">
    <property type="entry name" value="P-loop containing nucleotide triphosphate hydrolases"/>
    <property type="match status" value="1"/>
</dbReference>
<dbReference type="GO" id="GO:0005524">
    <property type="term" value="F:ATP binding"/>
    <property type="evidence" value="ECO:0007669"/>
    <property type="project" value="InterPro"/>
</dbReference>
<evidence type="ECO:0000259" key="15">
    <source>
        <dbReference type="PROSITE" id="PS51194"/>
    </source>
</evidence>
<dbReference type="Proteomes" id="UP001227192">
    <property type="component" value="Unassembled WGS sequence"/>
</dbReference>
<feature type="region of interest" description="Disordered" evidence="12">
    <location>
        <begin position="165"/>
        <end position="187"/>
    </location>
</feature>
<dbReference type="InterPro" id="IPR050496">
    <property type="entry name" value="SNF2_RAD54_helicase_repair"/>
</dbReference>
<keyword evidence="10" id="KW-0539">Nucleus</keyword>
<protein>
    <submittedName>
        <fullName evidence="16">Uncharacterized protein</fullName>
    </submittedName>
</protein>
<feature type="compositionally biased region" description="Acidic residues" evidence="12">
    <location>
        <begin position="316"/>
        <end position="325"/>
    </location>
</feature>
<dbReference type="PROSITE" id="PS51192">
    <property type="entry name" value="HELICASE_ATP_BIND_1"/>
    <property type="match status" value="1"/>
</dbReference>
<evidence type="ECO:0000259" key="14">
    <source>
        <dbReference type="PROSITE" id="PS51192"/>
    </source>
</evidence>
<dbReference type="InterPro" id="IPR038718">
    <property type="entry name" value="SNF2-like_sf"/>
</dbReference>
<dbReference type="PANTHER" id="PTHR45629:SF7">
    <property type="entry name" value="DNA EXCISION REPAIR PROTEIN ERCC-6-RELATED"/>
    <property type="match status" value="1"/>
</dbReference>
<dbReference type="SMART" id="SM00490">
    <property type="entry name" value="HELICc"/>
    <property type="match status" value="1"/>
</dbReference>
<dbReference type="SUPFAM" id="SSF52540">
    <property type="entry name" value="P-loop containing nucleoside triphosphate hydrolases"/>
    <property type="match status" value="2"/>
</dbReference>
<feature type="transmembrane region" description="Helical" evidence="13">
    <location>
        <begin position="6"/>
        <end position="27"/>
    </location>
</feature>
<evidence type="ECO:0000256" key="2">
    <source>
        <dbReference type="ARBA" id="ARBA00007025"/>
    </source>
</evidence>
<dbReference type="Gene3D" id="3.40.50.10810">
    <property type="entry name" value="Tandem AAA-ATPase domain"/>
    <property type="match status" value="1"/>
</dbReference>